<keyword evidence="1" id="KW-0812">Transmembrane</keyword>
<keyword evidence="3" id="KW-1185">Reference proteome</keyword>
<reference evidence="2 3" key="1">
    <citation type="submission" date="2017-02" db="EMBL/GenBank/DDBJ databases">
        <authorList>
            <person name="Peterson S.W."/>
        </authorList>
    </citation>
    <scope>NUCLEOTIDE SEQUENCE [LARGE SCALE GENOMIC DNA]</scope>
    <source>
        <strain evidence="2 3">CIP104813</strain>
    </source>
</reference>
<protein>
    <submittedName>
        <fullName evidence="2">Uncharacterized protein</fullName>
    </submittedName>
</protein>
<sequence length="89" mass="9276">MTCMAPVPRYVVPGVRIVTLHVVIAVPGAVVVSMRGGRRGMSLVCHLISVVTAMTVPDWRSARGAAWVRAVVVWSGHGVPSSGPGWGCG</sequence>
<evidence type="ECO:0000313" key="3">
    <source>
        <dbReference type="Proteomes" id="UP000195981"/>
    </source>
</evidence>
<gene>
    <name evidence="2" type="ORF">FM110_09885</name>
</gene>
<feature type="transmembrane region" description="Helical" evidence="1">
    <location>
        <begin position="14"/>
        <end position="32"/>
    </location>
</feature>
<proteinExistence type="predicted"/>
<keyword evidence="1" id="KW-0472">Membrane</keyword>
<evidence type="ECO:0000256" key="1">
    <source>
        <dbReference type="SAM" id="Phobius"/>
    </source>
</evidence>
<keyword evidence="1" id="KW-1133">Transmembrane helix</keyword>
<evidence type="ECO:0000313" key="2">
    <source>
        <dbReference type="EMBL" id="SLM93434.1"/>
    </source>
</evidence>
<dbReference type="AlphaFoldDB" id="A0A1X6X3T6"/>
<dbReference type="Proteomes" id="UP000195981">
    <property type="component" value="Unassembled WGS sequence"/>
</dbReference>
<accession>A0A1X6X3T6</accession>
<dbReference type="EMBL" id="FWFG01000085">
    <property type="protein sequence ID" value="SLM93434.1"/>
    <property type="molecule type" value="Genomic_DNA"/>
</dbReference>
<name>A0A1X6X3T6_9MICO</name>
<organism evidence="2 3">
    <name type="scientific">Brachybacterium nesterenkovii</name>
    <dbReference type="NCBI Taxonomy" id="47847"/>
    <lineage>
        <taxon>Bacteria</taxon>
        <taxon>Bacillati</taxon>
        <taxon>Actinomycetota</taxon>
        <taxon>Actinomycetes</taxon>
        <taxon>Micrococcales</taxon>
        <taxon>Dermabacteraceae</taxon>
        <taxon>Brachybacterium</taxon>
    </lineage>
</organism>